<keyword evidence="3" id="KW-1185">Reference proteome</keyword>
<gene>
    <name evidence="2" type="ORF">GRJ2_001795400</name>
</gene>
<organism evidence="2 3">
    <name type="scientific">Grus japonensis</name>
    <name type="common">Japanese crane</name>
    <name type="synonym">Red-crowned crane</name>
    <dbReference type="NCBI Taxonomy" id="30415"/>
    <lineage>
        <taxon>Eukaryota</taxon>
        <taxon>Metazoa</taxon>
        <taxon>Chordata</taxon>
        <taxon>Craniata</taxon>
        <taxon>Vertebrata</taxon>
        <taxon>Euteleostomi</taxon>
        <taxon>Archelosauria</taxon>
        <taxon>Archosauria</taxon>
        <taxon>Dinosauria</taxon>
        <taxon>Saurischia</taxon>
        <taxon>Theropoda</taxon>
        <taxon>Coelurosauria</taxon>
        <taxon>Aves</taxon>
        <taxon>Neognathae</taxon>
        <taxon>Neoaves</taxon>
        <taxon>Gruiformes</taxon>
        <taxon>Gruidae</taxon>
        <taxon>Grus</taxon>
    </lineage>
</organism>
<dbReference type="AlphaFoldDB" id="A0ABC9X6J6"/>
<dbReference type="EMBL" id="BAAFJT010000008">
    <property type="protein sequence ID" value="GAB0193301.1"/>
    <property type="molecule type" value="Genomic_DNA"/>
</dbReference>
<dbReference type="Proteomes" id="UP001623348">
    <property type="component" value="Unassembled WGS sequence"/>
</dbReference>
<comment type="caution">
    <text evidence="2">The sequence shown here is derived from an EMBL/GenBank/DDBJ whole genome shotgun (WGS) entry which is preliminary data.</text>
</comment>
<evidence type="ECO:0000256" key="1">
    <source>
        <dbReference type="SAM" id="MobiDB-lite"/>
    </source>
</evidence>
<proteinExistence type="predicted"/>
<evidence type="ECO:0000313" key="2">
    <source>
        <dbReference type="EMBL" id="GAB0193301.1"/>
    </source>
</evidence>
<accession>A0ABC9X6J6</accession>
<sequence>MGGSTKRTTPWKGEKRPCQCFQTAKGRSNSAFAISFGQTASSCKHGQAFRKLNTGRQLQSQHLRIPASPDPSISGSQHLLIPASPDPSISGSQHLLIPASPDPNIS</sequence>
<feature type="region of interest" description="Disordered" evidence="1">
    <location>
        <begin position="57"/>
        <end position="106"/>
    </location>
</feature>
<reference evidence="2 3" key="1">
    <citation type="submission" date="2024-06" db="EMBL/GenBank/DDBJ databases">
        <title>The draft genome of Grus japonensis, version 3.</title>
        <authorList>
            <person name="Nabeshima K."/>
            <person name="Suzuki S."/>
            <person name="Onuma M."/>
        </authorList>
    </citation>
    <scope>NUCLEOTIDE SEQUENCE [LARGE SCALE GENOMIC DNA]</scope>
    <source>
        <strain evidence="2 3">451A</strain>
    </source>
</reference>
<name>A0ABC9X6J6_GRUJA</name>
<evidence type="ECO:0000313" key="3">
    <source>
        <dbReference type="Proteomes" id="UP001623348"/>
    </source>
</evidence>
<protein>
    <submittedName>
        <fullName evidence="2">Uncharacterized protein</fullName>
    </submittedName>
</protein>